<dbReference type="Gene3D" id="3.40.50.2000">
    <property type="entry name" value="Glycogen Phosphorylase B"/>
    <property type="match status" value="2"/>
</dbReference>
<dbReference type="InterPro" id="IPR028098">
    <property type="entry name" value="Glyco_trans_4-like_N"/>
</dbReference>
<dbReference type="GO" id="GO:0009103">
    <property type="term" value="P:lipopolysaccharide biosynthetic process"/>
    <property type="evidence" value="ECO:0007669"/>
    <property type="project" value="TreeGrafter"/>
</dbReference>
<dbReference type="GO" id="GO:0016757">
    <property type="term" value="F:glycosyltransferase activity"/>
    <property type="evidence" value="ECO:0007669"/>
    <property type="project" value="InterPro"/>
</dbReference>
<feature type="domain" description="Glycosyl transferase family 1" evidence="2">
    <location>
        <begin position="172"/>
        <end position="335"/>
    </location>
</feature>
<accession>A0A0G1I1A4</accession>
<dbReference type="InterPro" id="IPR001296">
    <property type="entry name" value="Glyco_trans_1"/>
</dbReference>
<dbReference type="PANTHER" id="PTHR46401">
    <property type="entry name" value="GLYCOSYLTRANSFERASE WBBK-RELATED"/>
    <property type="match status" value="1"/>
</dbReference>
<dbReference type="Proteomes" id="UP000034752">
    <property type="component" value="Unassembled WGS sequence"/>
</dbReference>
<proteinExistence type="predicted"/>
<dbReference type="EMBL" id="LCIJ01000002">
    <property type="protein sequence ID" value="KKT53171.1"/>
    <property type="molecule type" value="Genomic_DNA"/>
</dbReference>
<evidence type="ECO:0000259" key="2">
    <source>
        <dbReference type="Pfam" id="PF00534"/>
    </source>
</evidence>
<gene>
    <name evidence="4" type="ORF">VE96_C0002G0015</name>
</gene>
<dbReference type="Pfam" id="PF13439">
    <property type="entry name" value="Glyco_transf_4"/>
    <property type="match status" value="1"/>
</dbReference>
<evidence type="ECO:0000313" key="5">
    <source>
        <dbReference type="Proteomes" id="UP000034752"/>
    </source>
</evidence>
<sequence>MVIGIDASAILSGKKTGVEVVTTDLIKAILRNDPANTYWLYTPAALPVDMQGEHVVNVVVPGKRFWTQLHLSRAIRKNPPHIFWSPSHILPKLPPQTKGVATIHDLAWYLLPQSYTWRARLMSWLTVRRAIKQGHHLIAVSRHTKKDLKKYFQVPGDNVAVVYHALRSDWSDDNTNPNLGEYLLFVGRIEFRKNILQVLKAFQGFAAAHPQVKLVLAGSPGHGFKQVQKLIKRLQLTDQVLSLSYVPTQQLPGLYRHALGVVYPSLYEGFGLTILEGFAAGVPVMTSNLGGTKEIADGAALLVNPQDIDEMNLGLHRLVDDGELRSSLIAKGKQRLQEFNWDISAQKIINLWKQL</sequence>
<dbReference type="AlphaFoldDB" id="A0A0G1I1A4"/>
<name>A0A0G1I1A4_UNCK3</name>
<feature type="domain" description="Glycosyltransferase subfamily 4-like N-terminal" evidence="3">
    <location>
        <begin position="17"/>
        <end position="165"/>
    </location>
</feature>
<organism evidence="4 5">
    <name type="scientific">candidate division Kazan bacterium GW2011_GWA1_44_22</name>
    <dbReference type="NCBI Taxonomy" id="1620410"/>
    <lineage>
        <taxon>Bacteria</taxon>
        <taxon>Bacteria division Kazan-3B-28</taxon>
    </lineage>
</organism>
<dbReference type="SUPFAM" id="SSF53756">
    <property type="entry name" value="UDP-Glycosyltransferase/glycogen phosphorylase"/>
    <property type="match status" value="1"/>
</dbReference>
<evidence type="ECO:0000256" key="1">
    <source>
        <dbReference type="ARBA" id="ARBA00022679"/>
    </source>
</evidence>
<protein>
    <recommendedName>
        <fullName evidence="6">Glycosyl transferase group 1</fullName>
    </recommendedName>
</protein>
<reference evidence="4 5" key="1">
    <citation type="journal article" date="2015" name="Nature">
        <title>rRNA introns, odd ribosomes, and small enigmatic genomes across a large radiation of phyla.</title>
        <authorList>
            <person name="Brown C.T."/>
            <person name="Hug L.A."/>
            <person name="Thomas B.C."/>
            <person name="Sharon I."/>
            <person name="Castelle C.J."/>
            <person name="Singh A."/>
            <person name="Wilkins M.J."/>
            <person name="Williams K.H."/>
            <person name="Banfield J.F."/>
        </authorList>
    </citation>
    <scope>NUCLEOTIDE SEQUENCE [LARGE SCALE GENOMIC DNA]</scope>
</reference>
<dbReference type="Pfam" id="PF00534">
    <property type="entry name" value="Glycos_transf_1"/>
    <property type="match status" value="1"/>
</dbReference>
<keyword evidence="1" id="KW-0808">Transferase</keyword>
<dbReference type="PANTHER" id="PTHR46401:SF2">
    <property type="entry name" value="GLYCOSYLTRANSFERASE WBBK-RELATED"/>
    <property type="match status" value="1"/>
</dbReference>
<dbReference type="CDD" id="cd03809">
    <property type="entry name" value="GT4_MtfB-like"/>
    <property type="match status" value="1"/>
</dbReference>
<evidence type="ECO:0000313" key="4">
    <source>
        <dbReference type="EMBL" id="KKT53171.1"/>
    </source>
</evidence>
<evidence type="ECO:0008006" key="6">
    <source>
        <dbReference type="Google" id="ProtNLM"/>
    </source>
</evidence>
<comment type="caution">
    <text evidence="4">The sequence shown here is derived from an EMBL/GenBank/DDBJ whole genome shotgun (WGS) entry which is preliminary data.</text>
</comment>
<evidence type="ECO:0000259" key="3">
    <source>
        <dbReference type="Pfam" id="PF13439"/>
    </source>
</evidence>